<evidence type="ECO:0000259" key="4">
    <source>
        <dbReference type="PROSITE" id="PS50949"/>
    </source>
</evidence>
<reference evidence="5" key="1">
    <citation type="submission" date="2022-06" db="EMBL/GenBank/DDBJ databases">
        <title>Isolation of gut microbiota from human fecal samples.</title>
        <authorList>
            <person name="Pamer E.G."/>
            <person name="Barat B."/>
            <person name="Waligurski E."/>
            <person name="Medina S."/>
            <person name="Paddock L."/>
            <person name="Mostad J."/>
        </authorList>
    </citation>
    <scope>NUCLEOTIDE SEQUENCE</scope>
    <source>
        <strain evidence="5">DFI.7.96</strain>
    </source>
</reference>
<evidence type="ECO:0000256" key="1">
    <source>
        <dbReference type="ARBA" id="ARBA00023015"/>
    </source>
</evidence>
<dbReference type="PANTHER" id="PTHR38445">
    <property type="entry name" value="HTH-TYPE TRANSCRIPTIONAL REPRESSOR YTRA"/>
    <property type="match status" value="1"/>
</dbReference>
<gene>
    <name evidence="5" type="ORF">NE646_09205</name>
</gene>
<keyword evidence="3" id="KW-0804">Transcription</keyword>
<dbReference type="GO" id="GO:0003677">
    <property type="term" value="F:DNA binding"/>
    <property type="evidence" value="ECO:0007669"/>
    <property type="project" value="UniProtKB-KW"/>
</dbReference>
<dbReference type="Pfam" id="PF00392">
    <property type="entry name" value="GntR"/>
    <property type="match status" value="1"/>
</dbReference>
<dbReference type="InterPro" id="IPR000524">
    <property type="entry name" value="Tscrpt_reg_HTH_GntR"/>
</dbReference>
<dbReference type="RefSeq" id="WP_185914613.1">
    <property type="nucleotide sequence ID" value="NZ_JACMSD010000001.1"/>
</dbReference>
<organism evidence="5 6">
    <name type="scientific">Bittarella massiliensis</name>
    <name type="common">ex Durand et al. 2017</name>
    <dbReference type="NCBI Taxonomy" id="1720313"/>
    <lineage>
        <taxon>Bacteria</taxon>
        <taxon>Bacillati</taxon>
        <taxon>Bacillota</taxon>
        <taxon>Clostridia</taxon>
        <taxon>Eubacteriales</taxon>
        <taxon>Oscillospiraceae</taxon>
        <taxon>Bittarella (ex Durand et al. 2017)</taxon>
    </lineage>
</organism>
<sequence>MIVQLNLQCDVPLYLQLRNQIVLQIGEGLAQPGERLPTVRELAAQLGVNAMTVNKAYALLKQEGYLVQDRRAGTAVAEHFPAAADFTAKLERDLSLLTAESGLRGIDEETFLALCRKQYRRFGAGARTAKEGSGCSL</sequence>
<accession>A0AAW5KA46</accession>
<dbReference type="Proteomes" id="UP001205063">
    <property type="component" value="Unassembled WGS sequence"/>
</dbReference>
<protein>
    <submittedName>
        <fullName evidence="5">GntR family transcriptional regulator</fullName>
    </submittedName>
</protein>
<dbReference type="SMART" id="SM00345">
    <property type="entry name" value="HTH_GNTR"/>
    <property type="match status" value="1"/>
</dbReference>
<proteinExistence type="predicted"/>
<keyword evidence="2" id="KW-0238">DNA-binding</keyword>
<dbReference type="CDD" id="cd07377">
    <property type="entry name" value="WHTH_GntR"/>
    <property type="match status" value="1"/>
</dbReference>
<feature type="domain" description="HTH gntR-type" evidence="4">
    <location>
        <begin position="11"/>
        <end position="79"/>
    </location>
</feature>
<dbReference type="PANTHER" id="PTHR38445:SF12">
    <property type="entry name" value="GNTR-FAMILY TRANSCRIPTIONAL REGULATOR"/>
    <property type="match status" value="1"/>
</dbReference>
<evidence type="ECO:0000256" key="3">
    <source>
        <dbReference type="ARBA" id="ARBA00023163"/>
    </source>
</evidence>
<keyword evidence="1" id="KW-0805">Transcription regulation</keyword>
<dbReference type="InterPro" id="IPR036390">
    <property type="entry name" value="WH_DNA-bd_sf"/>
</dbReference>
<evidence type="ECO:0000256" key="2">
    <source>
        <dbReference type="ARBA" id="ARBA00023125"/>
    </source>
</evidence>
<dbReference type="EMBL" id="JANGAB010000004">
    <property type="protein sequence ID" value="MCQ4949841.1"/>
    <property type="molecule type" value="Genomic_DNA"/>
</dbReference>
<evidence type="ECO:0000313" key="5">
    <source>
        <dbReference type="EMBL" id="MCQ4949841.1"/>
    </source>
</evidence>
<dbReference type="PROSITE" id="PS50949">
    <property type="entry name" value="HTH_GNTR"/>
    <property type="match status" value="1"/>
</dbReference>
<dbReference type="Gene3D" id="1.10.10.10">
    <property type="entry name" value="Winged helix-like DNA-binding domain superfamily/Winged helix DNA-binding domain"/>
    <property type="match status" value="1"/>
</dbReference>
<comment type="caution">
    <text evidence="5">The sequence shown here is derived from an EMBL/GenBank/DDBJ whole genome shotgun (WGS) entry which is preliminary data.</text>
</comment>
<dbReference type="AlphaFoldDB" id="A0AAW5KA46"/>
<dbReference type="SUPFAM" id="SSF46785">
    <property type="entry name" value="Winged helix' DNA-binding domain"/>
    <property type="match status" value="1"/>
</dbReference>
<evidence type="ECO:0000313" key="6">
    <source>
        <dbReference type="Proteomes" id="UP001205063"/>
    </source>
</evidence>
<name>A0AAW5KA46_9FIRM</name>
<dbReference type="InterPro" id="IPR036388">
    <property type="entry name" value="WH-like_DNA-bd_sf"/>
</dbReference>
<dbReference type="PRINTS" id="PR00035">
    <property type="entry name" value="HTHGNTR"/>
</dbReference>
<dbReference type="GO" id="GO:0003700">
    <property type="term" value="F:DNA-binding transcription factor activity"/>
    <property type="evidence" value="ECO:0007669"/>
    <property type="project" value="InterPro"/>
</dbReference>